<organism evidence="2 3">
    <name type="scientific">[Candida] railenensis</name>
    <dbReference type="NCBI Taxonomy" id="45579"/>
    <lineage>
        <taxon>Eukaryota</taxon>
        <taxon>Fungi</taxon>
        <taxon>Dikarya</taxon>
        <taxon>Ascomycota</taxon>
        <taxon>Saccharomycotina</taxon>
        <taxon>Pichiomycetes</taxon>
        <taxon>Debaryomycetaceae</taxon>
        <taxon>Kurtzmaniella</taxon>
    </lineage>
</organism>
<dbReference type="AlphaFoldDB" id="A0A9P0VVR2"/>
<sequence>MFTYTTPFEANQCPREGPAKVFSGANILFPPATSSDIFEWIQLQKELERREAAKQRELRKPRVVKKIESEDAYQLQIFKEYGDFNSYEVEAKKKPGNRVHLTISSKDDQFSKTFEFSLNEIEVSKVDWEWYKKENVLVLNIPKKQQIEYTFYSHPLFGLIQQQPEREQAHSEQERREVAHKKALEYRKRAEHAREKAQRKRAEAEERKRLEAQEKKRIEERRRAEAEERRRVEAVRRAEAEEKRRVEAARRAELEAAKKAKEEAQRRARIEAEQRKREQQEQAAAFAAIRELQRQAFVQLQQEAERKAQIEKERQEAERKEEERLAKIERERFDYREAQRQAHRRQQQEEAERKSEQEARKTAPQAQNVQLDPSNPEVFLQQLFGSILAANQSSSNADSSQVPAKPSSTESPVSSSAATPDYDDSDNESIYSDRDPETPEPLSPSVPPSSPGLKLTKQPSLEEVEDEEFVMFRKKFGQK</sequence>
<feature type="compositionally biased region" description="Polar residues" evidence="1">
    <location>
        <begin position="364"/>
        <end position="373"/>
    </location>
</feature>
<dbReference type="Proteomes" id="UP000837801">
    <property type="component" value="Unassembled WGS sequence"/>
</dbReference>
<dbReference type="EMBL" id="CAKXYY010000001">
    <property type="protein sequence ID" value="CAH2350310.1"/>
    <property type="molecule type" value="Genomic_DNA"/>
</dbReference>
<feature type="region of interest" description="Disordered" evidence="1">
    <location>
        <begin position="185"/>
        <end position="283"/>
    </location>
</feature>
<gene>
    <name evidence="2" type="ORF">CLIB1423_01S07206</name>
</gene>
<feature type="region of interest" description="Disordered" evidence="1">
    <location>
        <begin position="302"/>
        <end position="374"/>
    </location>
</feature>
<feature type="region of interest" description="Disordered" evidence="1">
    <location>
        <begin position="391"/>
        <end position="465"/>
    </location>
</feature>
<accession>A0A9P0VVR2</accession>
<reference evidence="2" key="1">
    <citation type="submission" date="2022-03" db="EMBL/GenBank/DDBJ databases">
        <authorList>
            <person name="Legras J.-L."/>
            <person name="Devillers H."/>
            <person name="Grondin C."/>
        </authorList>
    </citation>
    <scope>NUCLEOTIDE SEQUENCE</scope>
    <source>
        <strain evidence="2">CLIB 1423</strain>
    </source>
</reference>
<feature type="compositionally biased region" description="Basic and acidic residues" evidence="1">
    <location>
        <begin position="185"/>
        <end position="280"/>
    </location>
</feature>
<feature type="compositionally biased region" description="Pro residues" evidence="1">
    <location>
        <begin position="439"/>
        <end position="450"/>
    </location>
</feature>
<comment type="caution">
    <text evidence="2">The sequence shown here is derived from an EMBL/GenBank/DDBJ whole genome shotgun (WGS) entry which is preliminary data.</text>
</comment>
<keyword evidence="3" id="KW-1185">Reference proteome</keyword>
<evidence type="ECO:0000313" key="2">
    <source>
        <dbReference type="EMBL" id="CAH2350310.1"/>
    </source>
</evidence>
<protein>
    <submittedName>
        <fullName evidence="2">Uncharacterized protein</fullName>
    </submittedName>
</protein>
<evidence type="ECO:0000313" key="3">
    <source>
        <dbReference type="Proteomes" id="UP000837801"/>
    </source>
</evidence>
<feature type="compositionally biased region" description="Basic and acidic residues" evidence="1">
    <location>
        <begin position="303"/>
        <end position="361"/>
    </location>
</feature>
<evidence type="ECO:0000256" key="1">
    <source>
        <dbReference type="SAM" id="MobiDB-lite"/>
    </source>
</evidence>
<feature type="compositionally biased region" description="Low complexity" evidence="1">
    <location>
        <begin position="391"/>
        <end position="420"/>
    </location>
</feature>
<proteinExistence type="predicted"/>
<name>A0A9P0VVR2_9ASCO</name>
<dbReference type="OrthoDB" id="4093878at2759"/>